<dbReference type="HOGENOM" id="CLU_000604_35_0_1"/>
<feature type="domain" description="ABC transporter" evidence="11">
    <location>
        <begin position="853"/>
        <end position="1103"/>
    </location>
</feature>
<gene>
    <name evidence="12" type="ORF">PFICI_08566</name>
</gene>
<dbReference type="GO" id="GO:0016887">
    <property type="term" value="F:ATP hydrolysis activity"/>
    <property type="evidence" value="ECO:0007669"/>
    <property type="project" value="InterPro"/>
</dbReference>
<feature type="transmembrane region" description="Helical" evidence="10">
    <location>
        <begin position="560"/>
        <end position="579"/>
    </location>
</feature>
<organism evidence="12 13">
    <name type="scientific">Pestalotiopsis fici (strain W106-1 / CGMCC3.15140)</name>
    <dbReference type="NCBI Taxonomy" id="1229662"/>
    <lineage>
        <taxon>Eukaryota</taxon>
        <taxon>Fungi</taxon>
        <taxon>Dikarya</taxon>
        <taxon>Ascomycota</taxon>
        <taxon>Pezizomycotina</taxon>
        <taxon>Sordariomycetes</taxon>
        <taxon>Xylariomycetidae</taxon>
        <taxon>Amphisphaeriales</taxon>
        <taxon>Sporocadaceae</taxon>
        <taxon>Pestalotiopsis</taxon>
    </lineage>
</organism>
<comment type="subcellular location">
    <subcellularLocation>
        <location evidence="1">Membrane</location>
        <topology evidence="1">Multi-pass membrane protein</topology>
    </subcellularLocation>
</comment>
<comment type="similarity">
    <text evidence="2">Belongs to the ABC transporter superfamily. ABCG family. PDR (TC 3.A.1.205) subfamily.</text>
</comment>
<dbReference type="Pfam" id="PF00005">
    <property type="entry name" value="ABC_tran"/>
    <property type="match status" value="2"/>
</dbReference>
<feature type="transmembrane region" description="Helical" evidence="10">
    <location>
        <begin position="1321"/>
        <end position="1343"/>
    </location>
</feature>
<feature type="transmembrane region" description="Helical" evidence="10">
    <location>
        <begin position="669"/>
        <end position="688"/>
    </location>
</feature>
<dbReference type="InterPro" id="IPR010929">
    <property type="entry name" value="PDR_CDR_ABC"/>
</dbReference>
<keyword evidence="8 10" id="KW-0472">Membrane</keyword>
<evidence type="ECO:0000256" key="4">
    <source>
        <dbReference type="ARBA" id="ARBA00022692"/>
    </source>
</evidence>
<evidence type="ECO:0000313" key="12">
    <source>
        <dbReference type="EMBL" id="ETS78713.1"/>
    </source>
</evidence>
<feature type="region of interest" description="Disordered" evidence="9">
    <location>
        <begin position="823"/>
        <end position="851"/>
    </location>
</feature>
<dbReference type="SMART" id="SM00382">
    <property type="entry name" value="AAA"/>
    <property type="match status" value="2"/>
</dbReference>
<evidence type="ECO:0000256" key="1">
    <source>
        <dbReference type="ARBA" id="ARBA00004141"/>
    </source>
</evidence>
<dbReference type="OMA" id="FIMVLAM"/>
<feature type="region of interest" description="Disordered" evidence="9">
    <location>
        <begin position="1"/>
        <end position="29"/>
    </location>
</feature>
<dbReference type="InterPro" id="IPR013525">
    <property type="entry name" value="ABC2_TM"/>
</dbReference>
<dbReference type="InterPro" id="IPR027417">
    <property type="entry name" value="P-loop_NTPase"/>
</dbReference>
<evidence type="ECO:0000256" key="9">
    <source>
        <dbReference type="SAM" id="MobiDB-lite"/>
    </source>
</evidence>
<evidence type="ECO:0000256" key="10">
    <source>
        <dbReference type="SAM" id="Phobius"/>
    </source>
</evidence>
<dbReference type="PROSITE" id="PS00211">
    <property type="entry name" value="ABC_TRANSPORTER_1"/>
    <property type="match status" value="1"/>
</dbReference>
<feature type="transmembrane region" description="Helical" evidence="10">
    <location>
        <begin position="637"/>
        <end position="657"/>
    </location>
</feature>
<evidence type="ECO:0000256" key="5">
    <source>
        <dbReference type="ARBA" id="ARBA00022741"/>
    </source>
</evidence>
<dbReference type="Gene3D" id="3.40.50.300">
    <property type="entry name" value="P-loop containing nucleotide triphosphate hydrolases"/>
    <property type="match status" value="2"/>
</dbReference>
<dbReference type="GO" id="GO:0016020">
    <property type="term" value="C:membrane"/>
    <property type="evidence" value="ECO:0007669"/>
    <property type="project" value="UniProtKB-SubCell"/>
</dbReference>
<keyword evidence="5" id="KW-0547">Nucleotide-binding</keyword>
<dbReference type="InterPro" id="IPR017871">
    <property type="entry name" value="ABC_transporter-like_CS"/>
</dbReference>
<evidence type="ECO:0000256" key="7">
    <source>
        <dbReference type="ARBA" id="ARBA00022989"/>
    </source>
</evidence>
<feature type="transmembrane region" description="Helical" evidence="10">
    <location>
        <begin position="1355"/>
        <end position="1379"/>
    </location>
</feature>
<evidence type="ECO:0000256" key="8">
    <source>
        <dbReference type="ARBA" id="ARBA00023136"/>
    </source>
</evidence>
<feature type="region of interest" description="Disordered" evidence="9">
    <location>
        <begin position="81"/>
        <end position="102"/>
    </location>
</feature>
<dbReference type="FunFam" id="3.40.50.300:FF:000054">
    <property type="entry name" value="ABC multidrug transporter atrF"/>
    <property type="match status" value="1"/>
</dbReference>
<dbReference type="GeneID" id="19273579"/>
<dbReference type="InterPro" id="IPR034003">
    <property type="entry name" value="ABCG_PDR_2"/>
</dbReference>
<sequence length="1511" mass="167720">MGEPPVPRAPADGPAPSSQSSNGSESTFFNGDERVEHESVKIHHHTEASETVEYMEEHSQQVEMERRQSAVQSLARQYTQRSSVGGHIGGHSPFTTDDPMSPLNPLGEKFNARTWARTIANLTSEHGGGYRTAGVCFQNMNVFGYGADTDYQKDVGNVLLEAPKALPALFGQKRGLRRVDILRDFNGVIDAGEMCIVLGPPGAGCSTFLKTLAGEMNGIYTDPSTYLNYQELSAKEMHKYHAGDAIYTAEVDVHFPMLSVGETLSFASRARCPRTLPEGISRDEYCGHLRDVVMAMYGISHTVNTRVGNEYIRGVSGGERKRVTIAEATLSNAPLQCWDNSTRGLDSANAIEFCKTLRLQSEMFGQTCAVSIYQAPQSAYDLFDKALVLYEGRQIYFGPATKAKSYFEGLGFDCPSRQTVPDFLTSMTAPTERVVRPGWENRVPRTPDDFAACWKKSQESEELLRLIEQYKQDHPIGGASAEAFRSHKQSVQAKGQRLKSPYTLSYAQQVQLCLWRGWRRLLGAPENTIFSLIANSASGLIISSLFYNMPQTTTSFYSRAAALFVAILTNAFSSALEILTQYSQRPIVEKHVRYAFYHASAESYASILVDMPYKILNAIVYNLIFYFMTNLNRTPGAFFFFLFVSFLMTLSMSGLFRSIAALSRTLSQAMVPASILILALVIFTGFAIPVDYMLDWCRWINYLNPVAYGFEALMVNEFHNREYTCGAYVPSPSVPGYENTSMANMACSAVGAVTGQSYVLGDTYIATAYKYYHSHKWRNVGILIAFAIGLHAIYITAAEYIAAKKSKGEVLVFRKGFVPSSFKTSGDQEANATRPGAQIASKDSSGSDSEGAIQASTSVFHWGQLCYDVKIKNETRRILDHVDGWVKPGTLTALMGVSGAGKTTLLDCLADRVSMGVITGEMLVDGKIRDQSFQRKTGYVQQQDLHLETSTVREALEFSALLRQPASTPRAEKLAYVDEVIKLLDMEEYADAVVGVLGEGLNVEQRKRLTIGVELAAKPPLLLFVDEPTSGLDSQTSWAILNLLEKLSKAGQSILCTIHQPSAMLFQRFDRLLFLAKGGKTVYFGDIGKNSRTMIDYFERNGAPACHDGQNPAEWMLSAIGAAPGSTSEVDWHQAWLKSQEYEAVQTELADLKSGGLTRTMTNATAKTESLREFATPLWDQLRIVTHRVFQQYWRTPSYIYAKTTLCISVALFIGLVFLNAPLTIQGLQNQMFAIFNLLSVFGQLVQQQMPHFVTQRSLYEVRERPSKTYSWKVFMLSQIIVEIPWNSLMSLFMWICIYYPVGFYKNAEAAGQTHERGALMWLLIWQFMIFTCTFANACISITDTAEAGGNLANVLFQLCLFFCGVLATPAAMPGFWIFMYRVSPFTYLVSALLSTGLANTSVQCAANELVSITPPLGQTCGEYMSSYISAAGGYLQDANATDSCSYCSISETNVFLTSLSSSYATRWRDFGIGMVYIVVNIAAALFLYWLVRMPKGNKDKSKKEEKKEKN</sequence>
<keyword evidence="7 10" id="KW-1133">Transmembrane helix</keyword>
<feature type="transmembrane region" description="Helical" evidence="10">
    <location>
        <begin position="1471"/>
        <end position="1492"/>
    </location>
</feature>
<dbReference type="PROSITE" id="PS50893">
    <property type="entry name" value="ABC_TRANSPORTER_2"/>
    <property type="match status" value="2"/>
</dbReference>
<dbReference type="SUPFAM" id="SSF52540">
    <property type="entry name" value="P-loop containing nucleoside triphosphate hydrolases"/>
    <property type="match status" value="2"/>
</dbReference>
<keyword evidence="4 10" id="KW-0812">Transmembrane</keyword>
<dbReference type="FunCoup" id="W3WXX4">
    <property type="interactions" value="364"/>
</dbReference>
<dbReference type="Pfam" id="PF01061">
    <property type="entry name" value="ABC2_membrane"/>
    <property type="match status" value="2"/>
</dbReference>
<feature type="compositionally biased region" description="Polar residues" evidence="9">
    <location>
        <begin position="841"/>
        <end position="851"/>
    </location>
</feature>
<feature type="domain" description="ABC transporter" evidence="11">
    <location>
        <begin position="160"/>
        <end position="416"/>
    </location>
</feature>
<dbReference type="EMBL" id="KI912114">
    <property type="protein sequence ID" value="ETS78713.1"/>
    <property type="molecule type" value="Genomic_DNA"/>
</dbReference>
<name>W3WXX4_PESFW</name>
<feature type="transmembrane region" description="Helical" evidence="10">
    <location>
        <begin position="1200"/>
        <end position="1221"/>
    </location>
</feature>
<dbReference type="GO" id="GO:0140359">
    <property type="term" value="F:ABC-type transporter activity"/>
    <property type="evidence" value="ECO:0007669"/>
    <property type="project" value="InterPro"/>
</dbReference>
<dbReference type="CDD" id="cd03232">
    <property type="entry name" value="ABCG_PDR_domain2"/>
    <property type="match status" value="1"/>
</dbReference>
<dbReference type="CDD" id="cd03233">
    <property type="entry name" value="ABCG_PDR_domain1"/>
    <property type="match status" value="1"/>
</dbReference>
<feature type="transmembrane region" description="Helical" evidence="10">
    <location>
        <begin position="529"/>
        <end position="548"/>
    </location>
</feature>
<dbReference type="eggNOG" id="KOG0065">
    <property type="taxonomic scope" value="Eukaryota"/>
</dbReference>
<reference evidence="13" key="1">
    <citation type="journal article" date="2015" name="BMC Genomics">
        <title>Genomic and transcriptomic analysis of the endophytic fungus Pestalotiopsis fici reveals its lifestyle and high potential for synthesis of natural products.</title>
        <authorList>
            <person name="Wang X."/>
            <person name="Zhang X."/>
            <person name="Liu L."/>
            <person name="Xiang M."/>
            <person name="Wang W."/>
            <person name="Sun X."/>
            <person name="Che Y."/>
            <person name="Guo L."/>
            <person name="Liu G."/>
            <person name="Guo L."/>
            <person name="Wang C."/>
            <person name="Yin W.B."/>
            <person name="Stadler M."/>
            <person name="Zhang X."/>
            <person name="Liu X."/>
        </authorList>
    </citation>
    <scope>NUCLEOTIDE SEQUENCE [LARGE SCALE GENOMIC DNA]</scope>
    <source>
        <strain evidence="13">W106-1 / CGMCC3.15140</strain>
    </source>
</reference>
<dbReference type="InterPro" id="IPR003593">
    <property type="entry name" value="AAA+_ATPase"/>
</dbReference>
<dbReference type="PANTHER" id="PTHR19241">
    <property type="entry name" value="ATP-BINDING CASSETTE TRANSPORTER"/>
    <property type="match status" value="1"/>
</dbReference>
<evidence type="ECO:0000259" key="11">
    <source>
        <dbReference type="PROSITE" id="PS50893"/>
    </source>
</evidence>
<dbReference type="InterPro" id="IPR034001">
    <property type="entry name" value="ABCG_PDR_1"/>
</dbReference>
<dbReference type="RefSeq" id="XP_007835338.1">
    <property type="nucleotide sequence ID" value="XM_007837147.1"/>
</dbReference>
<dbReference type="Pfam" id="PF06422">
    <property type="entry name" value="PDR_CDR"/>
    <property type="match status" value="1"/>
</dbReference>
<feature type="compositionally biased region" description="Polar residues" evidence="9">
    <location>
        <begin position="16"/>
        <end position="29"/>
    </location>
</feature>
<evidence type="ECO:0000256" key="6">
    <source>
        <dbReference type="ARBA" id="ARBA00022840"/>
    </source>
</evidence>
<dbReference type="InterPro" id="IPR029481">
    <property type="entry name" value="ABC_trans_N"/>
</dbReference>
<dbReference type="OrthoDB" id="245989at2759"/>
<keyword evidence="6" id="KW-0067">ATP-binding</keyword>
<protein>
    <recommendedName>
        <fullName evidence="11">ABC transporter domain-containing protein</fullName>
    </recommendedName>
</protein>
<keyword evidence="13" id="KW-1185">Reference proteome</keyword>
<dbReference type="KEGG" id="pfy:PFICI_08566"/>
<dbReference type="InParanoid" id="W3WXX4"/>
<feature type="transmembrane region" description="Helical" evidence="10">
    <location>
        <begin position="1274"/>
        <end position="1301"/>
    </location>
</feature>
<dbReference type="Pfam" id="PF14510">
    <property type="entry name" value="ABC_trans_N"/>
    <property type="match status" value="1"/>
</dbReference>
<evidence type="ECO:0000256" key="2">
    <source>
        <dbReference type="ARBA" id="ARBA00006012"/>
    </source>
</evidence>
<dbReference type="InterPro" id="IPR003439">
    <property type="entry name" value="ABC_transporter-like_ATP-bd"/>
</dbReference>
<evidence type="ECO:0000256" key="3">
    <source>
        <dbReference type="ARBA" id="ARBA00022448"/>
    </source>
</evidence>
<dbReference type="GO" id="GO:0005524">
    <property type="term" value="F:ATP binding"/>
    <property type="evidence" value="ECO:0007669"/>
    <property type="project" value="UniProtKB-KW"/>
</dbReference>
<keyword evidence="3" id="KW-0813">Transport</keyword>
<feature type="transmembrane region" description="Helical" evidence="10">
    <location>
        <begin position="780"/>
        <end position="802"/>
    </location>
</feature>
<proteinExistence type="inferred from homology"/>
<accession>W3WXX4</accession>
<evidence type="ECO:0000313" key="13">
    <source>
        <dbReference type="Proteomes" id="UP000030651"/>
    </source>
</evidence>
<dbReference type="Proteomes" id="UP000030651">
    <property type="component" value="Unassembled WGS sequence"/>
</dbReference>